<gene>
    <name evidence="2" type="ORF">GCM10023353_37790</name>
    <name evidence="3" type="ORF">GCM10023353_38800</name>
</gene>
<reference evidence="2" key="3">
    <citation type="submission" date="2023-12" db="EMBL/GenBank/DDBJ databases">
        <authorList>
            <person name="Sun Q."/>
            <person name="Inoue M."/>
        </authorList>
    </citation>
    <scope>NUCLEOTIDE SEQUENCE</scope>
    <source>
        <strain evidence="2">JCM 18542</strain>
    </source>
</reference>
<keyword evidence="4" id="KW-1185">Reference proteome</keyword>
<name>A0ABP9D2V9_9ACTN</name>
<protein>
    <submittedName>
        <fullName evidence="2">Uncharacterized protein</fullName>
    </submittedName>
</protein>
<evidence type="ECO:0000313" key="4">
    <source>
        <dbReference type="Proteomes" id="UP001500839"/>
    </source>
</evidence>
<reference evidence="2" key="1">
    <citation type="journal article" date="2014" name="Int. J. Syst. Evol. Microbiol.">
        <title>Complete genome of a new Firmicutes species belonging to the dominant human colonic microbiota ('Ruminococcus bicirculans') reveals two chromosomes and a selective capacity to utilize plant glucans.</title>
        <authorList>
            <consortium name="NISC Comparative Sequencing Program"/>
            <person name="Wegmann U."/>
            <person name="Louis P."/>
            <person name="Goesmann A."/>
            <person name="Henrissat B."/>
            <person name="Duncan S.H."/>
            <person name="Flint H.J."/>
        </authorList>
    </citation>
    <scope>NUCLEOTIDE SEQUENCE</scope>
    <source>
        <strain evidence="2">JCM 18542</strain>
    </source>
</reference>
<feature type="region of interest" description="Disordered" evidence="1">
    <location>
        <begin position="1"/>
        <end position="28"/>
    </location>
</feature>
<dbReference type="RefSeq" id="WP_200175345.1">
    <property type="nucleotide sequence ID" value="NZ_BAABKQ010000002.1"/>
</dbReference>
<reference evidence="4" key="2">
    <citation type="journal article" date="2019" name="Int. J. Syst. Evol. Microbiol.">
        <title>The Global Catalogue of Microorganisms (GCM) 10K type strain sequencing project: providing services to taxonomists for standard genome sequencing and annotation.</title>
        <authorList>
            <consortium name="The Broad Institute Genomics Platform"/>
            <consortium name="The Broad Institute Genome Sequencing Center for Infectious Disease"/>
            <person name="Wu L."/>
            <person name="Ma J."/>
        </authorList>
    </citation>
    <scope>NUCLEOTIDE SEQUENCE [LARGE SCALE GENOMIC DNA]</scope>
    <source>
        <strain evidence="4">JCM 18542</strain>
    </source>
</reference>
<comment type="caution">
    <text evidence="2">The sequence shown here is derived from an EMBL/GenBank/DDBJ whole genome shotgun (WGS) entry which is preliminary data.</text>
</comment>
<proteinExistence type="predicted"/>
<accession>A0ABP9D2V9</accession>
<evidence type="ECO:0000313" key="2">
    <source>
        <dbReference type="EMBL" id="GAA4825123.1"/>
    </source>
</evidence>
<feature type="region of interest" description="Disordered" evidence="1">
    <location>
        <begin position="106"/>
        <end position="168"/>
    </location>
</feature>
<dbReference type="EMBL" id="BAABKQ010000002">
    <property type="protein sequence ID" value="GAA4825900.1"/>
    <property type="molecule type" value="Genomic_DNA"/>
</dbReference>
<dbReference type="Proteomes" id="UP001500839">
    <property type="component" value="Unassembled WGS sequence"/>
</dbReference>
<feature type="compositionally biased region" description="Basic and acidic residues" evidence="1">
    <location>
        <begin position="13"/>
        <end position="28"/>
    </location>
</feature>
<evidence type="ECO:0000313" key="3">
    <source>
        <dbReference type="EMBL" id="GAA4825900.1"/>
    </source>
</evidence>
<sequence length="168" mass="17618">MASTAERAGARARARERMTEHLAARREREKKLQNALAAFFRTDDKLATARARRDAAYARADERYTRDTAATTGKRSALIVTMRELGQSVADIAELTGLSQADVRELHRAAGTDSGHAVDTSTETATDAAPSGGTRQSDAHDAGTAPAASTQPDDDSGTGGQSGESATA</sequence>
<evidence type="ECO:0000256" key="1">
    <source>
        <dbReference type="SAM" id="MobiDB-lite"/>
    </source>
</evidence>
<organism evidence="2 4">
    <name type="scientific">Tomitella cavernea</name>
    <dbReference type="NCBI Taxonomy" id="1387982"/>
    <lineage>
        <taxon>Bacteria</taxon>
        <taxon>Bacillati</taxon>
        <taxon>Actinomycetota</taxon>
        <taxon>Actinomycetes</taxon>
        <taxon>Mycobacteriales</taxon>
        <taxon>Tomitella</taxon>
    </lineage>
</organism>
<dbReference type="EMBL" id="BAABKQ010000002">
    <property type="protein sequence ID" value="GAA4825123.1"/>
    <property type="molecule type" value="Genomic_DNA"/>
</dbReference>